<dbReference type="PROSITE" id="PS51831">
    <property type="entry name" value="HD"/>
    <property type="match status" value="1"/>
</dbReference>
<dbReference type="InterPro" id="IPR006675">
    <property type="entry name" value="HDIG_dom"/>
</dbReference>
<accession>A0A3B1C517</accession>
<proteinExistence type="predicted"/>
<dbReference type="Gene3D" id="1.10.3210.50">
    <property type="match status" value="1"/>
</dbReference>
<dbReference type="Pfam" id="PF01966">
    <property type="entry name" value="HD"/>
    <property type="match status" value="1"/>
</dbReference>
<sequence length="217" mass="24108">MKDFEEMARRVTACAKTYFKSARGSHGWDHTLRVLNMCGHIGQMEGCDMGVLSLAALLHDIGREESDRKKGKTCHAKEGAVMARKILADEGAPPETIDRVIHCIETHRFRSDLKPATLEAKVLYDADKLDSLGAVGVGRAFQFAGEIGATTLHDPDVDPAATKSYGPHDTAYREYLVKLMRVKGKMTTTTGRKIAQGRHDFMERFFKRLNDEAQGLV</sequence>
<gene>
    <name evidence="2" type="ORF">MNBD_NITROSPINAE02-580</name>
</gene>
<dbReference type="AlphaFoldDB" id="A0A3B1C517"/>
<name>A0A3B1C517_9ZZZZ</name>
<dbReference type="InterPro" id="IPR003607">
    <property type="entry name" value="HD/PDEase_dom"/>
</dbReference>
<evidence type="ECO:0000313" key="2">
    <source>
        <dbReference type="EMBL" id="VAX25616.1"/>
    </source>
</evidence>
<dbReference type="SUPFAM" id="SSF109604">
    <property type="entry name" value="HD-domain/PDEase-like"/>
    <property type="match status" value="1"/>
</dbReference>
<dbReference type="EMBL" id="UOGE01000107">
    <property type="protein sequence ID" value="VAX25616.1"/>
    <property type="molecule type" value="Genomic_DNA"/>
</dbReference>
<evidence type="ECO:0000259" key="1">
    <source>
        <dbReference type="PROSITE" id="PS51831"/>
    </source>
</evidence>
<protein>
    <recommendedName>
        <fullName evidence="1">HD domain-containing protein</fullName>
    </recommendedName>
</protein>
<organism evidence="2">
    <name type="scientific">hydrothermal vent metagenome</name>
    <dbReference type="NCBI Taxonomy" id="652676"/>
    <lineage>
        <taxon>unclassified sequences</taxon>
        <taxon>metagenomes</taxon>
        <taxon>ecological metagenomes</taxon>
    </lineage>
</organism>
<dbReference type="PANTHER" id="PTHR33594:SF1">
    <property type="entry name" value="HD_PDEASE DOMAIN-CONTAINING PROTEIN"/>
    <property type="match status" value="1"/>
</dbReference>
<dbReference type="PANTHER" id="PTHR33594">
    <property type="entry name" value="SUPERFAMILY HYDROLASE, PUTATIVE (AFU_ORTHOLOGUE AFUA_1G03035)-RELATED"/>
    <property type="match status" value="1"/>
</dbReference>
<dbReference type="InterPro" id="IPR006674">
    <property type="entry name" value="HD_domain"/>
</dbReference>
<feature type="domain" description="HD" evidence="1">
    <location>
        <begin position="27"/>
        <end position="132"/>
    </location>
</feature>
<dbReference type="NCBIfam" id="TIGR00277">
    <property type="entry name" value="HDIG"/>
    <property type="match status" value="1"/>
</dbReference>
<reference evidence="2" key="1">
    <citation type="submission" date="2018-06" db="EMBL/GenBank/DDBJ databases">
        <authorList>
            <person name="Zhirakovskaya E."/>
        </authorList>
    </citation>
    <scope>NUCLEOTIDE SEQUENCE</scope>
</reference>
<dbReference type="SMART" id="SM00471">
    <property type="entry name" value="HDc"/>
    <property type="match status" value="1"/>
</dbReference>
<dbReference type="CDD" id="cd00077">
    <property type="entry name" value="HDc"/>
    <property type="match status" value="1"/>
</dbReference>